<feature type="signal peptide" evidence="2">
    <location>
        <begin position="1"/>
        <end position="27"/>
    </location>
</feature>
<gene>
    <name evidence="3" type="ORF">ACFQB0_02115</name>
</gene>
<evidence type="ECO:0000256" key="1">
    <source>
        <dbReference type="SAM" id="MobiDB-lite"/>
    </source>
</evidence>
<dbReference type="Proteomes" id="UP001596306">
    <property type="component" value="Unassembled WGS sequence"/>
</dbReference>
<feature type="chain" id="PRO_5046321672" description="Sugar-binding protein" evidence="2">
    <location>
        <begin position="28"/>
        <end position="1318"/>
    </location>
</feature>
<accession>A0ABW1VAB5</accession>
<comment type="caution">
    <text evidence="3">The sequence shown here is derived from an EMBL/GenBank/DDBJ whole genome shotgun (WGS) entry which is preliminary data.</text>
</comment>
<dbReference type="InterPro" id="IPR012341">
    <property type="entry name" value="6hp_glycosidase-like_sf"/>
</dbReference>
<keyword evidence="4" id="KW-1185">Reference proteome</keyword>
<reference evidence="4" key="1">
    <citation type="journal article" date="2019" name="Int. J. Syst. Evol. Microbiol.">
        <title>The Global Catalogue of Microorganisms (GCM) 10K type strain sequencing project: providing services to taxonomists for standard genome sequencing and annotation.</title>
        <authorList>
            <consortium name="The Broad Institute Genomics Platform"/>
            <consortium name="The Broad Institute Genome Sequencing Center for Infectious Disease"/>
            <person name="Wu L."/>
            <person name="Ma J."/>
        </authorList>
    </citation>
    <scope>NUCLEOTIDE SEQUENCE [LARGE SCALE GENOMIC DNA]</scope>
    <source>
        <strain evidence="4">CCUG 43304</strain>
    </source>
</reference>
<evidence type="ECO:0000313" key="3">
    <source>
        <dbReference type="EMBL" id="MFC6354911.1"/>
    </source>
</evidence>
<evidence type="ECO:0000256" key="2">
    <source>
        <dbReference type="SAM" id="SignalP"/>
    </source>
</evidence>
<feature type="region of interest" description="Disordered" evidence="1">
    <location>
        <begin position="1297"/>
        <end position="1318"/>
    </location>
</feature>
<evidence type="ECO:0008006" key="5">
    <source>
        <dbReference type="Google" id="ProtNLM"/>
    </source>
</evidence>
<dbReference type="SUPFAM" id="SSF48208">
    <property type="entry name" value="Six-hairpin glycosidases"/>
    <property type="match status" value="1"/>
</dbReference>
<sequence>MKKTRMRRLLVALVASTIAIPPGLTLATAPAVAAADPVPLVVDAQTLPGGAGAAGPLDLTATGSIDWVHVAGTGNDRKNVAPVIEVANLNPNAPVGTFTDSAYSYRWSDGTPTATSTGVTTGGVFNYDTATVGATNGFDAGYRVSVPAADSFRRLTIIGGAWQSDAAITVATSSAGPAVYTTSITSSGDARVKKYSVTLRPGQGAVFTSKMTLKRHAFGNLSLAAAVLEAIPAGGSGAVVSHAVPTAMNLTAEGPIDWLHLDGATINRSNRGGNALGVANRATKLSINTQGDNPVTYSWTDGTPLATQNGTTHGGVFYADSADFTKPYGWNITVAADPRPRVLKFVTGVWQSSAKISVYLNGSTTAASTNTELVAGGTSLSKLYTLGLAAGDSAVISAQLTARTHNDGNIALGGVALAESSASADALQAQVDEVNAADLFASDAVALTQLDRVLAETTALLDDPAAEEAAIDAARILLSTAYDAARHSTSDAQFTYQSNPGLTSSFGWEGDKHAPIAFIDGSYKLRDRGNLMVTFGVPAIPGKIGWTNAEGYLPAFISEYGKRGLDVTVQSFSDEATIGGNRFEIAYSRMTTTNTTDAQMKLPVVSSQLVPLNSAASSTTVIEPGQTMTRDYAIAADRFNGTYGWPSTEEVAALGGYDTHYDHMRDYWNDRLSAIADITALPDEDLINAYKAGYIYTLLIRDDLDGRKELHVGENGYDEMFDHDTIGIVANLLTIGDFTYAKDYLSTLPAQLQYDDAKWKYSWPFALYLQRTGDLDFIRAEFENIKTQTHKIETDRINGGTGIMKQTNAIDSAGYWTIDNWSALTGLTTYRYLAEQLGETAEANWARAEYDDLQAVATARLQQTIDQHHLDYIPISMVEPNETGPRSDPRDANWASMFLFGRWAWDGYLFGADQSGIMLDWIDQTYTHGFGRRADISDTIYNFGGYPHGFFSSAYNAGYGSAALRGEQYRDAGIRAYQFMIDKAQSGPFGWWEGVDYPSATSPWNIDHASGGGGSDQHMWGQSTATKVLFDSLIAEKADGTVIIGRGVPTAWTTDGQQVALDRYPVVGNGRVGYSMTTTGTDVKIDFDGDISKVENFSVELLALKDNIASVSTPGATIDPTAGTVRLPHGTSSVTITMKHAVHAEGEALSVSGAAKVGETLHAVVSEGWTASSYQWTRNGEPIASATSESYVLTPEDADAVIGVQLQASRPQWSDATASAEVGPVDPAAAAALTVSAEATGKCVAGKVYLSVTVLNRNSVPVGVDVPTTFGATSFTNVAAGKNAFHAFTTRQASVVAGSARVHSPRTTRRSPVADTHP</sequence>
<dbReference type="RefSeq" id="WP_386726992.1">
    <property type="nucleotide sequence ID" value="NZ_JBHSTP010000001.1"/>
</dbReference>
<name>A0ABW1VAB5_9MICO</name>
<proteinExistence type="predicted"/>
<dbReference type="EMBL" id="JBHSTP010000001">
    <property type="protein sequence ID" value="MFC6354911.1"/>
    <property type="molecule type" value="Genomic_DNA"/>
</dbReference>
<dbReference type="Gene3D" id="2.60.40.2700">
    <property type="match status" value="1"/>
</dbReference>
<protein>
    <recommendedName>
        <fullName evidence="5">Sugar-binding protein</fullName>
    </recommendedName>
</protein>
<evidence type="ECO:0000313" key="4">
    <source>
        <dbReference type="Proteomes" id="UP001596306"/>
    </source>
</evidence>
<keyword evidence="2" id="KW-0732">Signal</keyword>
<organism evidence="3 4">
    <name type="scientific">Luethyella okanaganae</name>
    <dbReference type="NCBI Taxonomy" id="69372"/>
    <lineage>
        <taxon>Bacteria</taxon>
        <taxon>Bacillati</taxon>
        <taxon>Actinomycetota</taxon>
        <taxon>Actinomycetes</taxon>
        <taxon>Micrococcales</taxon>
        <taxon>Microbacteriaceae</taxon>
        <taxon>Luethyella</taxon>
    </lineage>
</organism>
<dbReference type="InterPro" id="IPR008928">
    <property type="entry name" value="6-hairpin_glycosidase_sf"/>
</dbReference>
<dbReference type="Gene3D" id="1.50.10.10">
    <property type="match status" value="1"/>
</dbReference>